<keyword evidence="1" id="KW-0812">Transmembrane</keyword>
<feature type="transmembrane region" description="Helical" evidence="1">
    <location>
        <begin position="147"/>
        <end position="167"/>
    </location>
</feature>
<sequence>MQSKPNIFVRRWLGSALIFLFIASILGLLMRLKVFKAIPVLPYKNLLHAHSHTALLGFGFLLIMGTYLFLILPRPINIKRYSRLLYVYVLAGIGMAVSFLYQSYGPISIAFSTIIMLVAYVLVYRFLRDYKKAEPTSQNPLIKWSIYWFLLSTLGIWAVGPVTAILGRTHELYFLSIQFFLHFQFNGWFTFSILGLLIYLAKQRGLDYKVSSTGFWLLNTGLVLMYFLSVTVVRKSAVFFVLTSAGAILQVISYYLILKPIIMHLAHGMNFRKWQTRLLMTGVGCLILKVVLQGLVVVPSLAVISYSVREFIVAYIHLILLGGTTLTASGILLKQGILSDNGWSKSGWIGLAVTFIIMEAVLFGYAVLTWQGMGNALFYIRTIFYVTIPFPVFTACIVIGAWRRPPTTRITKSAS</sequence>
<feature type="transmembrane region" description="Helical" evidence="1">
    <location>
        <begin position="52"/>
        <end position="72"/>
    </location>
</feature>
<feature type="transmembrane region" description="Helical" evidence="1">
    <location>
        <begin position="84"/>
        <end position="101"/>
    </location>
</feature>
<keyword evidence="1" id="KW-1133">Transmembrane helix</keyword>
<name>A0A953HYY7_9BACT</name>
<dbReference type="SUPFAM" id="SSF81442">
    <property type="entry name" value="Cytochrome c oxidase subunit I-like"/>
    <property type="match status" value="1"/>
</dbReference>
<dbReference type="RefSeq" id="WP_222579815.1">
    <property type="nucleotide sequence ID" value="NZ_JAHVHU010000008.1"/>
</dbReference>
<evidence type="ECO:0008006" key="4">
    <source>
        <dbReference type="Google" id="ProtNLM"/>
    </source>
</evidence>
<keyword evidence="3" id="KW-1185">Reference proteome</keyword>
<feature type="transmembrane region" description="Helical" evidence="1">
    <location>
        <begin position="278"/>
        <end position="306"/>
    </location>
</feature>
<dbReference type="InterPro" id="IPR036927">
    <property type="entry name" value="Cyt_c_oxase-like_su1_sf"/>
</dbReference>
<organism evidence="2 3">
    <name type="scientific">Membranihabitans marinus</name>
    <dbReference type="NCBI Taxonomy" id="1227546"/>
    <lineage>
        <taxon>Bacteria</taxon>
        <taxon>Pseudomonadati</taxon>
        <taxon>Bacteroidota</taxon>
        <taxon>Saprospiria</taxon>
        <taxon>Saprospirales</taxon>
        <taxon>Saprospiraceae</taxon>
        <taxon>Membranihabitans</taxon>
    </lineage>
</organism>
<keyword evidence="1" id="KW-0472">Membrane</keyword>
<feature type="transmembrane region" description="Helical" evidence="1">
    <location>
        <begin position="238"/>
        <end position="257"/>
    </location>
</feature>
<feature type="transmembrane region" description="Helical" evidence="1">
    <location>
        <begin position="312"/>
        <end position="333"/>
    </location>
</feature>
<protein>
    <recommendedName>
        <fullName evidence="4">Cytochrome C and Quinol oxidase polypeptide I</fullName>
    </recommendedName>
</protein>
<reference evidence="2" key="1">
    <citation type="submission" date="2021-06" db="EMBL/GenBank/DDBJ databases">
        <title>44 bacteria genomes isolated from Dapeng, Shenzhen.</title>
        <authorList>
            <person name="Zheng W."/>
            <person name="Yu S."/>
            <person name="Huang Y."/>
        </authorList>
    </citation>
    <scope>NUCLEOTIDE SEQUENCE</scope>
    <source>
        <strain evidence="2">DP5N28-2</strain>
    </source>
</reference>
<evidence type="ECO:0000313" key="2">
    <source>
        <dbReference type="EMBL" id="MBY5958277.1"/>
    </source>
</evidence>
<dbReference type="Proteomes" id="UP000753961">
    <property type="component" value="Unassembled WGS sequence"/>
</dbReference>
<dbReference type="Gene3D" id="1.20.210.10">
    <property type="entry name" value="Cytochrome c oxidase-like, subunit I domain"/>
    <property type="match status" value="1"/>
</dbReference>
<feature type="transmembrane region" description="Helical" evidence="1">
    <location>
        <begin position="378"/>
        <end position="402"/>
    </location>
</feature>
<accession>A0A953HYY7</accession>
<feature type="transmembrane region" description="Helical" evidence="1">
    <location>
        <begin position="12"/>
        <end position="32"/>
    </location>
</feature>
<evidence type="ECO:0000256" key="1">
    <source>
        <dbReference type="SAM" id="Phobius"/>
    </source>
</evidence>
<feature type="transmembrane region" description="Helical" evidence="1">
    <location>
        <begin position="179"/>
        <end position="201"/>
    </location>
</feature>
<evidence type="ECO:0000313" key="3">
    <source>
        <dbReference type="Proteomes" id="UP000753961"/>
    </source>
</evidence>
<gene>
    <name evidence="2" type="ORF">KUV50_09055</name>
</gene>
<feature type="transmembrane region" description="Helical" evidence="1">
    <location>
        <begin position="345"/>
        <end position="366"/>
    </location>
</feature>
<feature type="transmembrane region" description="Helical" evidence="1">
    <location>
        <begin position="213"/>
        <end position="232"/>
    </location>
</feature>
<dbReference type="AlphaFoldDB" id="A0A953HYY7"/>
<feature type="transmembrane region" description="Helical" evidence="1">
    <location>
        <begin position="107"/>
        <end position="127"/>
    </location>
</feature>
<proteinExistence type="predicted"/>
<comment type="caution">
    <text evidence="2">The sequence shown here is derived from an EMBL/GenBank/DDBJ whole genome shotgun (WGS) entry which is preliminary data.</text>
</comment>
<dbReference type="EMBL" id="JAHVHU010000008">
    <property type="protein sequence ID" value="MBY5958277.1"/>
    <property type="molecule type" value="Genomic_DNA"/>
</dbReference>